<accession>A0A8C0MZZ8</accession>
<evidence type="ECO:0000256" key="3">
    <source>
        <dbReference type="ARBA" id="ARBA00023157"/>
    </source>
</evidence>
<dbReference type="Proteomes" id="UP000694542">
    <property type="component" value="Chromosome 5"/>
</dbReference>
<dbReference type="InterPro" id="IPR004269">
    <property type="entry name" value="Folate_rcpt"/>
</dbReference>
<reference evidence="7" key="3">
    <citation type="submission" date="2019-03" db="EMBL/GenBank/DDBJ databases">
        <authorList>
            <person name="Warren W.C."/>
            <person name="Johnson G.S."/>
        </authorList>
    </citation>
    <scope>NUCLEOTIDE SEQUENCE [LARGE SCALE GENOMIC DNA]</scope>
    <source>
        <strain evidence="7">Basenji</strain>
    </source>
</reference>
<evidence type="ECO:0000256" key="4">
    <source>
        <dbReference type="SAM" id="SignalP"/>
    </source>
</evidence>
<evidence type="ECO:0000256" key="1">
    <source>
        <dbReference type="ARBA" id="ARBA00007932"/>
    </source>
</evidence>
<dbReference type="Ensembl" id="ENSCAFT00000097575.1">
    <property type="protein sequence ID" value="ENSCAFP00000067482.1"/>
    <property type="gene ID" value="ENSCAFG00000054537.1"/>
</dbReference>
<evidence type="ECO:0000313" key="9">
    <source>
        <dbReference type="Proteomes" id="UP000002254"/>
    </source>
</evidence>
<reference evidence="7" key="4">
    <citation type="submission" date="2025-05" db="UniProtKB">
        <authorList>
            <consortium name="Ensembl"/>
        </authorList>
    </citation>
    <scope>IDENTIFICATION</scope>
</reference>
<evidence type="ECO:0000259" key="5">
    <source>
        <dbReference type="Pfam" id="PF03024"/>
    </source>
</evidence>
<protein>
    <recommendedName>
        <fullName evidence="5">Folate receptor-like domain-containing protein</fullName>
    </recommendedName>
</protein>
<keyword evidence="2 4" id="KW-0732">Signal</keyword>
<dbReference type="Ensembl" id="ENSCAFT00040010337.1">
    <property type="protein sequence ID" value="ENSCAFP00040008970.1"/>
    <property type="gene ID" value="ENSCAFG00040005516.1"/>
</dbReference>
<reference evidence="6 9" key="1">
    <citation type="journal article" date="2005" name="Nature">
        <title>Genome sequence, comparative analysis and haplotype structure of the domestic dog.</title>
        <authorList>
            <consortium name="Broad Sequencing Platform"/>
            <person name="Lindblad-Toh K."/>
            <person name="Wade C.M."/>
            <person name="Mikkelsen T.S."/>
            <person name="Karlsson E.K."/>
            <person name="Jaffe D.B."/>
            <person name="Kamal M."/>
            <person name="Clamp M."/>
            <person name="Chang J.L."/>
            <person name="Kulbokas E.J. III"/>
            <person name="Zody M.C."/>
            <person name="Mauceli E."/>
            <person name="Xie X."/>
            <person name="Breen M."/>
            <person name="Wayne R.K."/>
            <person name="Ostrander E.A."/>
            <person name="Ponting C.P."/>
            <person name="Galibert F."/>
            <person name="Smith D.R."/>
            <person name="DeJong P.J."/>
            <person name="Kirkness E."/>
            <person name="Alvarez P."/>
            <person name="Biagi T."/>
            <person name="Brockman W."/>
            <person name="Butler J."/>
            <person name="Chin C.W."/>
            <person name="Cook A."/>
            <person name="Cuff J."/>
            <person name="Daly M.J."/>
            <person name="DeCaprio D."/>
            <person name="Gnerre S."/>
            <person name="Grabherr M."/>
            <person name="Kellis M."/>
            <person name="Kleber M."/>
            <person name="Bardeleben C."/>
            <person name="Goodstadt L."/>
            <person name="Heger A."/>
            <person name="Hitte C."/>
            <person name="Kim L."/>
            <person name="Koepfli K.P."/>
            <person name="Parker H.G."/>
            <person name="Pollinger J.P."/>
            <person name="Searle S.M."/>
            <person name="Sutter N.B."/>
            <person name="Thomas R."/>
            <person name="Webber C."/>
            <person name="Baldwin J."/>
            <person name="Abebe A."/>
            <person name="Abouelleil A."/>
            <person name="Aftuck L."/>
            <person name="Ait-Zahra M."/>
            <person name="Aldredge T."/>
            <person name="Allen N."/>
            <person name="An P."/>
            <person name="Anderson S."/>
            <person name="Antoine C."/>
            <person name="Arachchi H."/>
            <person name="Aslam A."/>
            <person name="Ayotte L."/>
            <person name="Bachantsang P."/>
            <person name="Barry A."/>
            <person name="Bayul T."/>
            <person name="Benamara M."/>
            <person name="Berlin A."/>
            <person name="Bessette D."/>
            <person name="Blitshteyn B."/>
            <person name="Bloom T."/>
            <person name="Blye J."/>
            <person name="Boguslavskiy L."/>
            <person name="Bonnet C."/>
            <person name="Boukhgalter B."/>
            <person name="Brown A."/>
            <person name="Cahill P."/>
            <person name="Calixte N."/>
            <person name="Camarata J."/>
            <person name="Cheshatsang Y."/>
            <person name="Chu J."/>
            <person name="Citroen M."/>
            <person name="Collymore A."/>
            <person name="Cooke P."/>
            <person name="Dawoe T."/>
            <person name="Daza R."/>
            <person name="Decktor K."/>
            <person name="DeGray S."/>
            <person name="Dhargay N."/>
            <person name="Dooley K."/>
            <person name="Dooley K."/>
            <person name="Dorje P."/>
            <person name="Dorjee K."/>
            <person name="Dorris L."/>
            <person name="Duffey N."/>
            <person name="Dupes A."/>
            <person name="Egbiremolen O."/>
            <person name="Elong R."/>
            <person name="Falk J."/>
            <person name="Farina A."/>
            <person name="Faro S."/>
            <person name="Ferguson D."/>
            <person name="Ferreira P."/>
            <person name="Fisher S."/>
            <person name="FitzGerald M."/>
            <person name="Foley K."/>
            <person name="Foley C."/>
            <person name="Franke A."/>
            <person name="Friedrich D."/>
            <person name="Gage D."/>
            <person name="Garber M."/>
            <person name="Gearin G."/>
            <person name="Giannoukos G."/>
            <person name="Goode T."/>
            <person name="Goyette A."/>
            <person name="Graham J."/>
            <person name="Grandbois E."/>
            <person name="Gyaltsen K."/>
            <person name="Hafez N."/>
            <person name="Hagopian D."/>
            <person name="Hagos B."/>
            <person name="Hall J."/>
            <person name="Healy C."/>
            <person name="Hegarty R."/>
            <person name="Honan T."/>
            <person name="Horn A."/>
            <person name="Houde N."/>
            <person name="Hughes L."/>
            <person name="Hunnicutt L."/>
            <person name="Husby M."/>
            <person name="Jester B."/>
            <person name="Jones C."/>
            <person name="Kamat A."/>
            <person name="Kanga B."/>
            <person name="Kells C."/>
            <person name="Khazanovich D."/>
            <person name="Kieu A.C."/>
            <person name="Kisner P."/>
            <person name="Kumar M."/>
            <person name="Lance K."/>
            <person name="Landers T."/>
            <person name="Lara M."/>
            <person name="Lee W."/>
            <person name="Leger J.P."/>
            <person name="Lennon N."/>
            <person name="Leuper L."/>
            <person name="LeVine S."/>
            <person name="Liu J."/>
            <person name="Liu X."/>
            <person name="Lokyitsang Y."/>
            <person name="Lokyitsang T."/>
            <person name="Lui A."/>
            <person name="Macdonald J."/>
            <person name="Major J."/>
            <person name="Marabella R."/>
            <person name="Maru K."/>
            <person name="Matthews C."/>
            <person name="McDonough S."/>
            <person name="Mehta T."/>
            <person name="Meldrim J."/>
            <person name="Melnikov A."/>
            <person name="Meneus L."/>
            <person name="Mihalev A."/>
            <person name="Mihova T."/>
            <person name="Miller K."/>
            <person name="Mittelman R."/>
            <person name="Mlenga V."/>
            <person name="Mulrain L."/>
            <person name="Munson G."/>
            <person name="Navidi A."/>
            <person name="Naylor J."/>
            <person name="Nguyen T."/>
            <person name="Nguyen N."/>
            <person name="Nguyen C."/>
            <person name="Nguyen T."/>
            <person name="Nicol R."/>
            <person name="Norbu N."/>
            <person name="Norbu C."/>
            <person name="Novod N."/>
            <person name="Nyima T."/>
            <person name="Olandt P."/>
            <person name="O'Neill B."/>
            <person name="O'Neill K."/>
            <person name="Osman S."/>
            <person name="Oyono L."/>
            <person name="Patti C."/>
            <person name="Perrin D."/>
            <person name="Phunkhang P."/>
            <person name="Pierre F."/>
            <person name="Priest M."/>
            <person name="Rachupka A."/>
            <person name="Raghuraman S."/>
            <person name="Rameau R."/>
            <person name="Ray V."/>
            <person name="Raymond C."/>
            <person name="Rege F."/>
            <person name="Rise C."/>
            <person name="Rogers J."/>
            <person name="Rogov P."/>
            <person name="Sahalie J."/>
            <person name="Settipalli S."/>
            <person name="Sharpe T."/>
            <person name="Shea T."/>
            <person name="Sheehan M."/>
            <person name="Sherpa N."/>
            <person name="Shi J."/>
            <person name="Shih D."/>
            <person name="Sloan J."/>
            <person name="Smith C."/>
            <person name="Sparrow T."/>
            <person name="Stalker J."/>
            <person name="Stange-Thomann N."/>
            <person name="Stavropoulos S."/>
            <person name="Stone C."/>
            <person name="Stone S."/>
            <person name="Sykes S."/>
            <person name="Tchuinga P."/>
            <person name="Tenzing P."/>
            <person name="Tesfaye S."/>
            <person name="Thoulutsang D."/>
            <person name="Thoulutsang Y."/>
            <person name="Topham K."/>
            <person name="Topping I."/>
            <person name="Tsamla T."/>
            <person name="Vassiliev H."/>
            <person name="Venkataraman V."/>
            <person name="Vo A."/>
            <person name="Wangchuk T."/>
            <person name="Wangdi T."/>
            <person name="Weiand M."/>
            <person name="Wilkinson J."/>
            <person name="Wilson A."/>
            <person name="Yadav S."/>
            <person name="Yang S."/>
            <person name="Yang X."/>
            <person name="Young G."/>
            <person name="Yu Q."/>
            <person name="Zainoun J."/>
            <person name="Zembek L."/>
            <person name="Zimmer A."/>
            <person name="Lander E.S."/>
        </authorList>
    </citation>
    <scope>NUCLEOTIDE SEQUENCE [LARGE SCALE GENOMIC DNA]</scope>
    <source>
        <strain evidence="6">Boxer</strain>
    </source>
</reference>
<evidence type="ECO:0000313" key="6">
    <source>
        <dbReference type="Ensembl" id="ENSCAFP00000067482.1"/>
    </source>
</evidence>
<keyword evidence="3" id="KW-1015">Disulfide bond</keyword>
<name>A0A8C0MZZ8_CANLF</name>
<dbReference type="OrthoDB" id="567542at2759"/>
<sequence length="118" mass="13729">MRWPLLLLLLSMLFLLVGVAAVRTAWPRTELLNVCMDTKHHKEKPSPEDELHKQCSPWKKNSCCFTNTSQEAHKDISYLYRFNWNHCKSMPAKRTSSRTPSCLPSLPFLLPHIYCSVQ</sequence>
<reference evidence="8" key="2">
    <citation type="submission" date="2018-10" db="EMBL/GenBank/DDBJ databases">
        <title>De novo assembly of a Great Dane genome.</title>
        <authorList>
            <person name="Kidd J.M."/>
            <person name="Pendleton A.L."/>
            <person name="Shen F."/>
            <person name="Emery S."/>
        </authorList>
    </citation>
    <scope>NUCLEOTIDE SEQUENCE [LARGE SCALE GENOMIC DNA]</scope>
    <source>
        <strain evidence="8">Great Dane</strain>
    </source>
</reference>
<feature type="domain" description="Folate receptor-like" evidence="5">
    <location>
        <begin position="34"/>
        <end position="91"/>
    </location>
</feature>
<dbReference type="PANTHER" id="PTHR10517:SF15">
    <property type="entry name" value="FOLATE RECEPTOR ALPHA"/>
    <property type="match status" value="1"/>
</dbReference>
<evidence type="ECO:0000313" key="8">
    <source>
        <dbReference type="Ensembl" id="ENSCAFP00040008970.1"/>
    </source>
</evidence>
<feature type="signal peptide" evidence="4">
    <location>
        <begin position="1"/>
        <end position="21"/>
    </location>
</feature>
<dbReference type="PANTHER" id="PTHR10517">
    <property type="entry name" value="FOLATE RECEPTOR"/>
    <property type="match status" value="1"/>
</dbReference>
<feature type="chain" id="PRO_5044671787" description="Folate receptor-like domain-containing protein" evidence="4">
    <location>
        <begin position="22"/>
        <end position="118"/>
    </location>
</feature>
<evidence type="ECO:0000256" key="2">
    <source>
        <dbReference type="ARBA" id="ARBA00022729"/>
    </source>
</evidence>
<dbReference type="Pfam" id="PF03024">
    <property type="entry name" value="Folate_rec"/>
    <property type="match status" value="1"/>
</dbReference>
<comment type="similarity">
    <text evidence="1">Belongs to the folate receptor family.</text>
</comment>
<proteinExistence type="inferred from homology"/>
<dbReference type="Proteomes" id="UP000002254">
    <property type="component" value="Chromosome 5"/>
</dbReference>
<dbReference type="Ensembl" id="ENSCAFT00030022207.1">
    <property type="protein sequence ID" value="ENSCAFP00030019372.1"/>
    <property type="gene ID" value="ENSCAFG00030011987.1"/>
</dbReference>
<dbReference type="InterPro" id="IPR018143">
    <property type="entry name" value="Folate_rcpt-like"/>
</dbReference>
<dbReference type="Proteomes" id="UP000694429">
    <property type="component" value="Chromosome 5"/>
</dbReference>
<organism evidence="7 10">
    <name type="scientific">Canis lupus familiaris</name>
    <name type="common">Dog</name>
    <name type="synonym">Canis familiaris</name>
    <dbReference type="NCBI Taxonomy" id="9615"/>
    <lineage>
        <taxon>Eukaryota</taxon>
        <taxon>Metazoa</taxon>
        <taxon>Chordata</taxon>
        <taxon>Craniata</taxon>
        <taxon>Vertebrata</taxon>
        <taxon>Euteleostomi</taxon>
        <taxon>Mammalia</taxon>
        <taxon>Eutheria</taxon>
        <taxon>Laurasiatheria</taxon>
        <taxon>Carnivora</taxon>
        <taxon>Caniformia</taxon>
        <taxon>Canidae</taxon>
        <taxon>Canis</taxon>
    </lineage>
</organism>
<evidence type="ECO:0000313" key="10">
    <source>
        <dbReference type="Proteomes" id="UP000694429"/>
    </source>
</evidence>
<evidence type="ECO:0000313" key="7">
    <source>
        <dbReference type="Ensembl" id="ENSCAFP00030019372.1"/>
    </source>
</evidence>
<dbReference type="AlphaFoldDB" id="A0A8C0MZZ8"/>